<keyword evidence="2" id="KW-0489">Methyltransferase</keyword>
<keyword evidence="7" id="KW-0411">Iron-sulfur</keyword>
<dbReference type="PANTHER" id="PTHR43409">
    <property type="entry name" value="ANAEROBIC MAGNESIUM-PROTOPORPHYRIN IX MONOMETHYL ESTER CYCLASE-RELATED"/>
    <property type="match status" value="1"/>
</dbReference>
<evidence type="ECO:0000256" key="5">
    <source>
        <dbReference type="ARBA" id="ARBA00022723"/>
    </source>
</evidence>
<keyword evidence="6" id="KW-0408">Iron</keyword>
<keyword evidence="3" id="KW-0808">Transferase</keyword>
<dbReference type="InterPro" id="IPR051198">
    <property type="entry name" value="BchE-like"/>
</dbReference>
<evidence type="ECO:0000256" key="2">
    <source>
        <dbReference type="ARBA" id="ARBA00022603"/>
    </source>
</evidence>
<evidence type="ECO:0000256" key="1">
    <source>
        <dbReference type="ARBA" id="ARBA00001966"/>
    </source>
</evidence>
<evidence type="ECO:0000256" key="6">
    <source>
        <dbReference type="ARBA" id="ARBA00023004"/>
    </source>
</evidence>
<dbReference type="PANTHER" id="PTHR43409:SF7">
    <property type="entry name" value="BLL1977 PROTEIN"/>
    <property type="match status" value="1"/>
</dbReference>
<evidence type="ECO:0000313" key="9">
    <source>
        <dbReference type="EMBL" id="PWT26271.1"/>
    </source>
</evidence>
<protein>
    <submittedName>
        <fullName evidence="9">B12-binding domain-containing radical SAM protein</fullName>
    </submittedName>
</protein>
<dbReference type="GO" id="GO:0046872">
    <property type="term" value="F:metal ion binding"/>
    <property type="evidence" value="ECO:0007669"/>
    <property type="project" value="UniProtKB-KW"/>
</dbReference>
<name>A0A317FZH9_BUTFI</name>
<dbReference type="RefSeq" id="WP_110072142.1">
    <property type="nucleotide sequence ID" value="NZ_CM009896.1"/>
</dbReference>
<dbReference type="AlphaFoldDB" id="A0A317FZH9"/>
<reference evidence="9 10" key="1">
    <citation type="submission" date="2017-09" db="EMBL/GenBank/DDBJ databases">
        <title>High-quality draft genome sequence of Butyrivibrio fibrisolvens INBov1, isolated from cow rumen.</title>
        <authorList>
            <person name="Rodriguez Hernaez J."/>
            <person name="Rivarola M."/>
            <person name="Paniego N."/>
            <person name="Cravero S."/>
            <person name="Ceron Cucchi M."/>
            <person name="Martinez M.C."/>
        </authorList>
    </citation>
    <scope>NUCLEOTIDE SEQUENCE [LARGE SCALE GENOMIC DNA]</scope>
    <source>
        <strain evidence="9 10">INBov1</strain>
    </source>
</reference>
<dbReference type="SFLD" id="SFLDG01123">
    <property type="entry name" value="methyltransferase_(Class_B)"/>
    <property type="match status" value="1"/>
</dbReference>
<dbReference type="SMART" id="SM00729">
    <property type="entry name" value="Elp3"/>
    <property type="match status" value="1"/>
</dbReference>
<evidence type="ECO:0000256" key="7">
    <source>
        <dbReference type="ARBA" id="ARBA00023014"/>
    </source>
</evidence>
<dbReference type="Gene3D" id="3.40.50.280">
    <property type="entry name" value="Cobalamin-binding domain"/>
    <property type="match status" value="1"/>
</dbReference>
<dbReference type="SUPFAM" id="SSF102114">
    <property type="entry name" value="Radical SAM enzymes"/>
    <property type="match status" value="1"/>
</dbReference>
<feature type="domain" description="Radical SAM core" evidence="8">
    <location>
        <begin position="223"/>
        <end position="452"/>
    </location>
</feature>
<evidence type="ECO:0000259" key="8">
    <source>
        <dbReference type="PROSITE" id="PS51918"/>
    </source>
</evidence>
<dbReference type="SFLD" id="SFLDG01082">
    <property type="entry name" value="B12-binding_domain_containing"/>
    <property type="match status" value="1"/>
</dbReference>
<dbReference type="Gene3D" id="3.20.20.70">
    <property type="entry name" value="Aldolase class I"/>
    <property type="match status" value="1"/>
</dbReference>
<keyword evidence="5" id="KW-0479">Metal-binding</keyword>
<dbReference type="SFLD" id="SFLDS00029">
    <property type="entry name" value="Radical_SAM"/>
    <property type="match status" value="1"/>
</dbReference>
<dbReference type="Proteomes" id="UP000245488">
    <property type="component" value="Chromosome"/>
</dbReference>
<keyword evidence="10" id="KW-1185">Reference proteome</keyword>
<dbReference type="EMBL" id="NXNG01000001">
    <property type="protein sequence ID" value="PWT26271.1"/>
    <property type="molecule type" value="Genomic_DNA"/>
</dbReference>
<accession>A0A317FZH9</accession>
<dbReference type="Pfam" id="PF04055">
    <property type="entry name" value="Radical_SAM"/>
    <property type="match status" value="1"/>
</dbReference>
<dbReference type="GO" id="GO:0003824">
    <property type="term" value="F:catalytic activity"/>
    <property type="evidence" value="ECO:0007669"/>
    <property type="project" value="InterPro"/>
</dbReference>
<dbReference type="PROSITE" id="PS51918">
    <property type="entry name" value="RADICAL_SAM"/>
    <property type="match status" value="1"/>
</dbReference>
<dbReference type="CDD" id="cd01335">
    <property type="entry name" value="Radical_SAM"/>
    <property type="match status" value="1"/>
</dbReference>
<comment type="cofactor">
    <cofactor evidence="1">
        <name>[4Fe-4S] cluster</name>
        <dbReference type="ChEBI" id="CHEBI:49883"/>
    </cofactor>
</comment>
<keyword evidence="4" id="KW-0949">S-adenosyl-L-methionine</keyword>
<sequence length="507" mass="57983">MRVSIAYPPLENVKGVPLLGQNRQFQWFNSPTYIYPMVPASCATLLQSKGYEVFWDDGIAEEKTYKDFTAEVMGRDLDVMMIETKAPVVRFHWEIIDEYKKMKPDMIIVVVGDHVTAFPEETMNSCKADYVLTGGNYDFLMADLLDNLKANDGKVKVSDLPKGIWYRRENAVEETAAGTDTQASADSIASTGTFVLNQNLNDLPIIDRDLTKWKLYSEKNGNYSRTPGTYTMAARDCWHHRCTFCSWTTLYPQYLTRSPESLLDEIGMLIDKYGVKEIMDDSGAFPIGTWLHTFCQGMIERGYNKKVIMDCNMRLDALTYEEYRLMREAGFRFVLFGLESANQETLDRIDKRENIDKMIESLKNAKKAGLSPHITLMFGYPWEDEKMVQNTVKLGRQILIKGWAHTLQATVLIPYPGTPLYKECKENGWLLTEKYEDFDQRMPVMKTPMGSEKIKEAVESVYKVSFNPEFLARRIAGIRSIDDVKFLFRAAGKVIGHLTDFGGKNGN</sequence>
<dbReference type="GO" id="GO:0051539">
    <property type="term" value="F:4 iron, 4 sulfur cluster binding"/>
    <property type="evidence" value="ECO:0007669"/>
    <property type="project" value="UniProtKB-KW"/>
</dbReference>
<comment type="caution">
    <text evidence="9">The sequence shown here is derived from an EMBL/GenBank/DDBJ whole genome shotgun (WGS) entry which is preliminary data.</text>
</comment>
<dbReference type="InterPro" id="IPR007197">
    <property type="entry name" value="rSAM"/>
</dbReference>
<evidence type="ECO:0000256" key="3">
    <source>
        <dbReference type="ARBA" id="ARBA00022679"/>
    </source>
</evidence>
<evidence type="ECO:0000256" key="4">
    <source>
        <dbReference type="ARBA" id="ARBA00022691"/>
    </source>
</evidence>
<organism evidence="9 10">
    <name type="scientific">Butyrivibrio fibrisolvens</name>
    <dbReference type="NCBI Taxonomy" id="831"/>
    <lineage>
        <taxon>Bacteria</taxon>
        <taxon>Bacillati</taxon>
        <taxon>Bacillota</taxon>
        <taxon>Clostridia</taxon>
        <taxon>Lachnospirales</taxon>
        <taxon>Lachnospiraceae</taxon>
        <taxon>Butyrivibrio</taxon>
    </lineage>
</organism>
<dbReference type="InterPro" id="IPR034466">
    <property type="entry name" value="Methyltransferase_Class_B"/>
</dbReference>
<gene>
    <name evidence="9" type="ORF">CPT75_03605</name>
</gene>
<evidence type="ECO:0000313" key="10">
    <source>
        <dbReference type="Proteomes" id="UP000245488"/>
    </source>
</evidence>
<dbReference type="InterPro" id="IPR006638">
    <property type="entry name" value="Elp3/MiaA/NifB-like_rSAM"/>
</dbReference>
<dbReference type="InterPro" id="IPR013785">
    <property type="entry name" value="Aldolase_TIM"/>
</dbReference>
<proteinExistence type="predicted"/>
<dbReference type="InterPro" id="IPR058240">
    <property type="entry name" value="rSAM_sf"/>
</dbReference>